<comment type="caution">
    <text evidence="1">The sequence shown here is derived from an EMBL/GenBank/DDBJ whole genome shotgun (WGS) entry which is preliminary data.</text>
</comment>
<evidence type="ECO:0000313" key="2">
    <source>
        <dbReference type="Proteomes" id="UP001060215"/>
    </source>
</evidence>
<gene>
    <name evidence="1" type="ORF">LOK49_LG09G00003</name>
</gene>
<sequence>MEREKRNKRARESGRETTELMKNAKKLDLTSTHSDEYDKENSFNSSCHDDPSNNMTTSSGIFDFPWLKEGMIFKSDDTGLEFEDAFASCSCPSINPTASPALESPGHSFCMSATTLQNFHDNKIADEDDLWSFKVDELDGTDWIWSSLILDQPLAVGFNKV</sequence>
<reference evidence="1 2" key="1">
    <citation type="journal article" date="2022" name="Plant J.">
        <title>Chromosome-level genome of Camellia lanceoleosa provides a valuable resource for understanding genome evolution and self-incompatibility.</title>
        <authorList>
            <person name="Gong W."/>
            <person name="Xiao S."/>
            <person name="Wang L."/>
            <person name="Liao Z."/>
            <person name="Chang Y."/>
            <person name="Mo W."/>
            <person name="Hu G."/>
            <person name="Li W."/>
            <person name="Zhao G."/>
            <person name="Zhu H."/>
            <person name="Hu X."/>
            <person name="Ji K."/>
            <person name="Xiang X."/>
            <person name="Song Q."/>
            <person name="Yuan D."/>
            <person name="Jin S."/>
            <person name="Zhang L."/>
        </authorList>
    </citation>
    <scope>NUCLEOTIDE SEQUENCE [LARGE SCALE GENOMIC DNA]</scope>
    <source>
        <strain evidence="1">SQ_2022a</strain>
    </source>
</reference>
<accession>A0ACC0GIW1</accession>
<name>A0ACC0GIW1_9ERIC</name>
<proteinExistence type="predicted"/>
<dbReference type="Proteomes" id="UP001060215">
    <property type="component" value="Chromosome 8"/>
</dbReference>
<dbReference type="EMBL" id="CM045765">
    <property type="protein sequence ID" value="KAI7999366.1"/>
    <property type="molecule type" value="Genomic_DNA"/>
</dbReference>
<protein>
    <submittedName>
        <fullName evidence="1">Uncharacterized protein</fullName>
    </submittedName>
</protein>
<organism evidence="1 2">
    <name type="scientific">Camellia lanceoleosa</name>
    <dbReference type="NCBI Taxonomy" id="1840588"/>
    <lineage>
        <taxon>Eukaryota</taxon>
        <taxon>Viridiplantae</taxon>
        <taxon>Streptophyta</taxon>
        <taxon>Embryophyta</taxon>
        <taxon>Tracheophyta</taxon>
        <taxon>Spermatophyta</taxon>
        <taxon>Magnoliopsida</taxon>
        <taxon>eudicotyledons</taxon>
        <taxon>Gunneridae</taxon>
        <taxon>Pentapetalae</taxon>
        <taxon>asterids</taxon>
        <taxon>Ericales</taxon>
        <taxon>Theaceae</taxon>
        <taxon>Camellia</taxon>
    </lineage>
</organism>
<keyword evidence="2" id="KW-1185">Reference proteome</keyword>
<evidence type="ECO:0000313" key="1">
    <source>
        <dbReference type="EMBL" id="KAI7999366.1"/>
    </source>
</evidence>